<name>A0ABS0PVH3_9BRAD</name>
<evidence type="ECO:0000313" key="3">
    <source>
        <dbReference type="EMBL" id="MBH5401202.1"/>
    </source>
</evidence>
<keyword evidence="2" id="KW-0472">Membrane</keyword>
<proteinExistence type="predicted"/>
<dbReference type="EMBL" id="JACCHP010000019">
    <property type="protein sequence ID" value="MBH5401202.1"/>
    <property type="molecule type" value="Genomic_DNA"/>
</dbReference>
<dbReference type="Proteomes" id="UP000807370">
    <property type="component" value="Unassembled WGS sequence"/>
</dbReference>
<evidence type="ECO:0000256" key="2">
    <source>
        <dbReference type="SAM" id="Phobius"/>
    </source>
</evidence>
<reference evidence="3 4" key="1">
    <citation type="submission" date="2020-07" db="EMBL/GenBank/DDBJ databases">
        <title>Bradyrhizobium diversity isolated from nodules of indigenous legumes of Western Australia.</title>
        <authorList>
            <person name="Klepa M.S."/>
        </authorList>
    </citation>
    <scope>NUCLEOTIDE SEQUENCE [LARGE SCALE GENOMIC DNA]</scope>
    <source>
        <strain evidence="3 4">CNPSo 4010</strain>
    </source>
</reference>
<protein>
    <recommendedName>
        <fullName evidence="5">Polysaccharide chain length determinant N-terminal domain-containing protein</fullName>
    </recommendedName>
</protein>
<comment type="caution">
    <text evidence="3">The sequence shown here is derived from an EMBL/GenBank/DDBJ whole genome shotgun (WGS) entry which is preliminary data.</text>
</comment>
<evidence type="ECO:0008006" key="5">
    <source>
        <dbReference type="Google" id="ProtNLM"/>
    </source>
</evidence>
<gene>
    <name evidence="3" type="ORF">HZZ13_25955</name>
</gene>
<feature type="transmembrane region" description="Helical" evidence="2">
    <location>
        <begin position="28"/>
        <end position="46"/>
    </location>
</feature>
<evidence type="ECO:0000256" key="1">
    <source>
        <dbReference type="SAM" id="MobiDB-lite"/>
    </source>
</evidence>
<feature type="transmembrane region" description="Helical" evidence="2">
    <location>
        <begin position="254"/>
        <end position="274"/>
    </location>
</feature>
<evidence type="ECO:0000313" key="4">
    <source>
        <dbReference type="Proteomes" id="UP000807370"/>
    </source>
</evidence>
<organism evidence="3 4">
    <name type="scientific">Bradyrhizobium agreste</name>
    <dbReference type="NCBI Taxonomy" id="2751811"/>
    <lineage>
        <taxon>Bacteria</taxon>
        <taxon>Pseudomonadati</taxon>
        <taxon>Pseudomonadota</taxon>
        <taxon>Alphaproteobacteria</taxon>
        <taxon>Hyphomicrobiales</taxon>
        <taxon>Nitrobacteraceae</taxon>
        <taxon>Bradyrhizobium</taxon>
    </lineage>
</organism>
<sequence length="300" mass="32519">MSEQRILNFDPYLGGLLLFFVQAVRKRWLLLVGMTAATIVLAFLVASRFPPAYEAQVIVRGGRLDGAEPMNLQALVSQVNSSSFKQRVAQSMGFPDKADRSTRLISSSLAARPEGADAMLISVQAADAQDVQHALAIIVRLLNEDREGVRASFFASINAQLAAIDAHVSDLLQTRERVETLVKTTSESNSSGSDASALRAVWLLNLMQRTGERLAALRAERLALESRLGSWRTYPAALIDGAFVTPRQVSPRPIMAMFVFGGLTLLAGLLYALIRQSRPDSPNPVPGADKTLSRGESAPC</sequence>
<keyword evidence="2" id="KW-1133">Transmembrane helix</keyword>
<feature type="region of interest" description="Disordered" evidence="1">
    <location>
        <begin position="279"/>
        <end position="300"/>
    </location>
</feature>
<keyword evidence="4" id="KW-1185">Reference proteome</keyword>
<dbReference type="RefSeq" id="WP_197962340.1">
    <property type="nucleotide sequence ID" value="NZ_JACCHP010000019.1"/>
</dbReference>
<accession>A0ABS0PVH3</accession>
<keyword evidence="2" id="KW-0812">Transmembrane</keyword>